<dbReference type="Pfam" id="PF08237">
    <property type="entry name" value="PE-PPE"/>
    <property type="match status" value="2"/>
</dbReference>
<dbReference type="STRING" id="342002.BST15_14425"/>
<evidence type="ECO:0000259" key="2">
    <source>
        <dbReference type="Pfam" id="PF08237"/>
    </source>
</evidence>
<organism evidence="3 4">
    <name type="scientific">Mycolicibacter arupensis</name>
    <dbReference type="NCBI Taxonomy" id="342002"/>
    <lineage>
        <taxon>Bacteria</taxon>
        <taxon>Bacillati</taxon>
        <taxon>Actinomycetota</taxon>
        <taxon>Actinomycetes</taxon>
        <taxon>Mycobacteriales</taxon>
        <taxon>Mycobacteriaceae</taxon>
        <taxon>Mycolicibacter</taxon>
    </lineage>
</organism>
<proteinExistence type="predicted"/>
<evidence type="ECO:0000256" key="1">
    <source>
        <dbReference type="SAM" id="SignalP"/>
    </source>
</evidence>
<comment type="caution">
    <text evidence="3">The sequence shown here is derived from an EMBL/GenBank/DDBJ whole genome shotgun (WGS) entry which is preliminary data.</text>
</comment>
<dbReference type="AlphaFoldDB" id="A0A0F5MTJ8"/>
<keyword evidence="1" id="KW-0732">Signal</keyword>
<evidence type="ECO:0000313" key="3">
    <source>
        <dbReference type="EMBL" id="KKB98016.1"/>
    </source>
</evidence>
<dbReference type="InterPro" id="IPR029058">
    <property type="entry name" value="AB_hydrolase_fold"/>
</dbReference>
<dbReference type="InterPro" id="IPR013228">
    <property type="entry name" value="PE-PPE_C"/>
</dbReference>
<accession>A0A0F5MTJ8</accession>
<gene>
    <name evidence="3" type="ORF">WR43_16455</name>
</gene>
<dbReference type="SUPFAM" id="SSF53474">
    <property type="entry name" value="alpha/beta-Hydrolases"/>
    <property type="match status" value="1"/>
</dbReference>
<feature type="domain" description="PE-PPE" evidence="2">
    <location>
        <begin position="167"/>
        <end position="275"/>
    </location>
</feature>
<dbReference type="PATRIC" id="fig|342002.3.peg.2268"/>
<dbReference type="EMBL" id="LASW01000091">
    <property type="protein sequence ID" value="KKB98016.1"/>
    <property type="molecule type" value="Genomic_DNA"/>
</dbReference>
<feature type="domain" description="PE-PPE" evidence="2">
    <location>
        <begin position="96"/>
        <end position="162"/>
    </location>
</feature>
<dbReference type="Proteomes" id="UP000034416">
    <property type="component" value="Unassembled WGS sequence"/>
</dbReference>
<sequence>MRVHPQLCLPLVASVAAAGLVAGAPVASSATPAYTSAFTLTGNGTSLGDGIAYIMGGTGMPQPSERFLDAVDELYLQPHGFGGELFSLWTPENVSSTSQAVGGQILYNAVMGQINGGEVDADNPVVVFGYSQSASISVRLMERLADEGVSDDLVRFVLIGSPGTSGVPTDLYRTDVYNYEYDPVAFRPTYFNPLADINAALGFLYGHSVLLSATPEQVASAIELPTSDPDSLASFYMIPSELLPILAPLQLIPILGQPLYELLEPVTRILVNLGYGNIENGWPPGAVDGPGGSGLFPNVDLGELLSALGNGVQSGITNAIDTLLDPENYQIIPLIEHPSLAAIIQEGYIVGAIDSPTPTLSEALTGLVEFFQGFTDTTEYPMPD</sequence>
<name>A0A0F5MTJ8_9MYCO</name>
<evidence type="ECO:0000313" key="4">
    <source>
        <dbReference type="Proteomes" id="UP000034416"/>
    </source>
</evidence>
<feature type="chain" id="PRO_5002493246" evidence="1">
    <location>
        <begin position="30"/>
        <end position="384"/>
    </location>
</feature>
<protein>
    <submittedName>
        <fullName evidence="3">PPE protein</fullName>
    </submittedName>
</protein>
<feature type="signal peptide" evidence="1">
    <location>
        <begin position="1"/>
        <end position="29"/>
    </location>
</feature>
<reference evidence="4" key="1">
    <citation type="submission" date="2015-04" db="EMBL/GenBank/DDBJ databases">
        <title>Genome sequence of Mycobacterium arupense GUC1.</title>
        <authorList>
            <person name="Greninger A.L."/>
            <person name="Cunningham G."/>
            <person name="Chiu C.Y."/>
            <person name="Miller S."/>
        </authorList>
    </citation>
    <scope>NUCLEOTIDE SEQUENCE [LARGE SCALE GENOMIC DNA]</scope>
    <source>
        <strain evidence="4">GUC1</strain>
    </source>
</reference>